<dbReference type="PANTHER" id="PTHR11113:SF14">
    <property type="entry name" value="N-ACETYLGLUCOSAMINE-6-PHOSPHATE DEACETYLASE"/>
    <property type="match status" value="1"/>
</dbReference>
<proteinExistence type="inferred from homology"/>
<feature type="domain" description="Amidohydrolase-related" evidence="5">
    <location>
        <begin position="45"/>
        <end position="382"/>
    </location>
</feature>
<accession>A0ABS3C180</accession>
<dbReference type="Gene3D" id="3.20.20.140">
    <property type="entry name" value="Metal-dependent hydrolases"/>
    <property type="match status" value="1"/>
</dbReference>
<evidence type="ECO:0000256" key="3">
    <source>
        <dbReference type="ARBA" id="ARBA00022801"/>
    </source>
</evidence>
<name>A0ABS3C180_9BACT</name>
<keyword evidence="3 4" id="KW-0378">Hydrolase</keyword>
<dbReference type="InterPro" id="IPR006680">
    <property type="entry name" value="Amidohydro-rel"/>
</dbReference>
<dbReference type="SUPFAM" id="SSF51556">
    <property type="entry name" value="Metallo-dependent hydrolases"/>
    <property type="match status" value="1"/>
</dbReference>
<keyword evidence="4" id="KW-0119">Carbohydrate metabolism</keyword>
<dbReference type="Pfam" id="PF01979">
    <property type="entry name" value="Amidohydro_1"/>
    <property type="match status" value="1"/>
</dbReference>
<gene>
    <name evidence="6" type="ORF">J0A68_07915</name>
</gene>
<evidence type="ECO:0000259" key="5">
    <source>
        <dbReference type="Pfam" id="PF01979"/>
    </source>
</evidence>
<dbReference type="PIRSF" id="PIRSF038994">
    <property type="entry name" value="NagA"/>
    <property type="match status" value="1"/>
</dbReference>
<dbReference type="PANTHER" id="PTHR11113">
    <property type="entry name" value="N-ACETYLGLUCOSAMINE-6-PHOSPHATE DEACETYLASE"/>
    <property type="match status" value="1"/>
</dbReference>
<evidence type="ECO:0000256" key="1">
    <source>
        <dbReference type="ARBA" id="ARBA00010716"/>
    </source>
</evidence>
<dbReference type="Proteomes" id="UP000664317">
    <property type="component" value="Unassembled WGS sequence"/>
</dbReference>
<keyword evidence="7" id="KW-1185">Reference proteome</keyword>
<dbReference type="EMBL" id="JAFKCT010000002">
    <property type="protein sequence ID" value="MBN7810875.1"/>
    <property type="molecule type" value="Genomic_DNA"/>
</dbReference>
<sequence length="385" mass="42199">MEDRIVLSGKSFLDGSPLKLRIGGGLISRVEKIAEPLPDDQFLGPGLMDIQVNGYGGWDYNAVYDEVLSLGQISRKLLQVGVTSHFPTIITNSPEQISRLIRQIVTLCREDKVARDCIAGIHIEGPFISPEDGPRGAHPREFVQAPDWDLFERWMVESQGLVRMVTLSPEWDNSPSFIEKCVEKGILVSIGHTKASPAQVIAAVAAGARLSTHLGNGMHGQIARHPNYLWSQLAEDRLAASIIADGFHLPPEVIRVFKRAKGEQLLLVSDSTSLAGMPAGDYELHIGGQITLSPEGKLHLRSNPQMLAGSAMNLLQGIEFLLEKELATLSEAWKMASTRPHRLFDPMFDPIKVGAKADLILIQKGPNQSLKVLKTIKNGKEVFSS</sequence>
<keyword evidence="2" id="KW-0479">Metal-binding</keyword>
<evidence type="ECO:0000313" key="6">
    <source>
        <dbReference type="EMBL" id="MBN7810875.1"/>
    </source>
</evidence>
<dbReference type="InterPro" id="IPR003764">
    <property type="entry name" value="GlcNAc_6-P_deAcase"/>
</dbReference>
<comment type="caution">
    <text evidence="6">The sequence shown here is derived from an EMBL/GenBank/DDBJ whole genome shotgun (WGS) entry which is preliminary data.</text>
</comment>
<evidence type="ECO:0000256" key="4">
    <source>
        <dbReference type="PIRNR" id="PIRNR038994"/>
    </source>
</evidence>
<comment type="similarity">
    <text evidence="1 4">Belongs to the metallo-dependent hydrolases superfamily. NagA family.</text>
</comment>
<evidence type="ECO:0000256" key="2">
    <source>
        <dbReference type="ARBA" id="ARBA00022723"/>
    </source>
</evidence>
<evidence type="ECO:0000313" key="7">
    <source>
        <dbReference type="Proteomes" id="UP000664317"/>
    </source>
</evidence>
<dbReference type="RefSeq" id="WP_206577637.1">
    <property type="nucleotide sequence ID" value="NZ_JAFKCT010000002.1"/>
</dbReference>
<reference evidence="6 7" key="1">
    <citation type="submission" date="2021-03" db="EMBL/GenBank/DDBJ databases">
        <title>novel species isolated from a fishpond in China.</title>
        <authorList>
            <person name="Lu H."/>
            <person name="Cai Z."/>
        </authorList>
    </citation>
    <scope>NUCLEOTIDE SEQUENCE [LARGE SCALE GENOMIC DNA]</scope>
    <source>
        <strain evidence="6 7">H41</strain>
    </source>
</reference>
<protein>
    <submittedName>
        <fullName evidence="6">Amidohydrolase family protein</fullName>
    </submittedName>
</protein>
<organism evidence="6 7">
    <name type="scientific">Algoriphagus oliviformis</name>
    <dbReference type="NCBI Taxonomy" id="2811231"/>
    <lineage>
        <taxon>Bacteria</taxon>
        <taxon>Pseudomonadati</taxon>
        <taxon>Bacteroidota</taxon>
        <taxon>Cytophagia</taxon>
        <taxon>Cytophagales</taxon>
        <taxon>Cyclobacteriaceae</taxon>
        <taxon>Algoriphagus</taxon>
    </lineage>
</organism>
<dbReference type="InterPro" id="IPR032466">
    <property type="entry name" value="Metal_Hydrolase"/>
</dbReference>